<evidence type="ECO:0000256" key="1">
    <source>
        <dbReference type="ARBA" id="ARBA00023239"/>
    </source>
</evidence>
<evidence type="ECO:0000256" key="4">
    <source>
        <dbReference type="RuleBase" id="RU003495"/>
    </source>
</evidence>
<reference evidence="6 7" key="1">
    <citation type="submission" date="2009-01" db="EMBL/GenBank/DDBJ databases">
        <title>Complete sequence of chromosome of Methylobacterium nodulans ORS 2060.</title>
        <authorList>
            <consortium name="US DOE Joint Genome Institute"/>
            <person name="Lucas S."/>
            <person name="Copeland A."/>
            <person name="Lapidus A."/>
            <person name="Glavina del Rio T."/>
            <person name="Dalin E."/>
            <person name="Tice H."/>
            <person name="Bruce D."/>
            <person name="Goodwin L."/>
            <person name="Pitluck S."/>
            <person name="Sims D."/>
            <person name="Brettin T."/>
            <person name="Detter J.C."/>
            <person name="Han C."/>
            <person name="Larimer F."/>
            <person name="Land M."/>
            <person name="Hauser L."/>
            <person name="Kyrpides N."/>
            <person name="Ivanova N."/>
            <person name="Marx C.J."/>
            <person name="Richardson P."/>
        </authorList>
    </citation>
    <scope>NUCLEOTIDE SEQUENCE [LARGE SCALE GENOMIC DNA]</scope>
    <source>
        <strain evidence="7">LMG 21967 / CNCM I-2342 / ORS 2060</strain>
    </source>
</reference>
<dbReference type="InterPro" id="IPR012997">
    <property type="entry name" value="RplA"/>
</dbReference>
<dbReference type="InterPro" id="IPR036908">
    <property type="entry name" value="RlpA-like_sf"/>
</dbReference>
<keyword evidence="1 3" id="KW-0456">Lyase</keyword>
<evidence type="ECO:0000256" key="3">
    <source>
        <dbReference type="HAMAP-Rule" id="MF_02071"/>
    </source>
</evidence>
<dbReference type="RefSeq" id="WP_015928163.1">
    <property type="nucleotide sequence ID" value="NC_011894.1"/>
</dbReference>
<dbReference type="HAMAP" id="MF_02071">
    <property type="entry name" value="RlpA"/>
    <property type="match status" value="1"/>
</dbReference>
<organism evidence="6 7">
    <name type="scientific">Methylobacterium nodulans (strain LMG 21967 / CNCM I-2342 / ORS 2060)</name>
    <dbReference type="NCBI Taxonomy" id="460265"/>
    <lineage>
        <taxon>Bacteria</taxon>
        <taxon>Pseudomonadati</taxon>
        <taxon>Pseudomonadota</taxon>
        <taxon>Alphaproteobacteria</taxon>
        <taxon>Hyphomicrobiales</taxon>
        <taxon>Methylobacteriaceae</taxon>
        <taxon>Methylobacterium</taxon>
    </lineage>
</organism>
<dbReference type="eggNOG" id="COG0797">
    <property type="taxonomic scope" value="Bacteria"/>
</dbReference>
<comment type="similarity">
    <text evidence="3 4">Belongs to the RlpA family.</text>
</comment>
<keyword evidence="7" id="KW-1185">Reference proteome</keyword>
<dbReference type="HOGENOM" id="CLU_042923_7_2_5"/>
<keyword evidence="2 3" id="KW-0961">Cell wall biogenesis/degradation</keyword>
<keyword evidence="3" id="KW-0732">Signal</keyword>
<dbReference type="GO" id="GO:0008932">
    <property type="term" value="F:lytic endotransglycosylase activity"/>
    <property type="evidence" value="ECO:0007669"/>
    <property type="project" value="UniProtKB-UniRule"/>
</dbReference>
<dbReference type="Pfam" id="PF03330">
    <property type="entry name" value="DPBB_1"/>
    <property type="match status" value="1"/>
</dbReference>
<comment type="function">
    <text evidence="3">Lytic transglycosylase with a strong preference for naked glycan strands that lack stem peptides.</text>
</comment>
<protein>
    <recommendedName>
        <fullName evidence="3">Endolytic peptidoglycan transglycosylase RlpA</fullName>
        <ecNumber evidence="3">4.2.2.-</ecNumber>
    </recommendedName>
</protein>
<dbReference type="GO" id="GO:0000270">
    <property type="term" value="P:peptidoglycan metabolic process"/>
    <property type="evidence" value="ECO:0007669"/>
    <property type="project" value="UniProtKB-UniRule"/>
</dbReference>
<dbReference type="InterPro" id="IPR009009">
    <property type="entry name" value="RlpA-like_DPBB"/>
</dbReference>
<dbReference type="SUPFAM" id="SSF50685">
    <property type="entry name" value="Barwin-like endoglucanases"/>
    <property type="match status" value="1"/>
</dbReference>
<dbReference type="CDD" id="cd22268">
    <property type="entry name" value="DPBB_RlpA-like"/>
    <property type="match status" value="1"/>
</dbReference>
<evidence type="ECO:0000256" key="2">
    <source>
        <dbReference type="ARBA" id="ARBA00023316"/>
    </source>
</evidence>
<dbReference type="NCBIfam" id="TIGR00413">
    <property type="entry name" value="rlpA"/>
    <property type="match status" value="1"/>
</dbReference>
<dbReference type="Gene3D" id="2.40.40.10">
    <property type="entry name" value="RlpA-like domain"/>
    <property type="match status" value="1"/>
</dbReference>
<accession>B8INE1</accession>
<dbReference type="STRING" id="460265.Mnod_1475"/>
<name>B8INE1_METNO</name>
<evidence type="ECO:0000313" key="7">
    <source>
        <dbReference type="Proteomes" id="UP000008207"/>
    </source>
</evidence>
<dbReference type="PANTHER" id="PTHR34183">
    <property type="entry name" value="ENDOLYTIC PEPTIDOGLYCAN TRANSGLYCOSYLASE RLPA"/>
    <property type="match status" value="1"/>
</dbReference>
<sequence precursor="true">MNIVGAERRPVAACLGGALALAGLMGMGAVGTAAAQTGGASWYASGQRTANGERFNPNDLTAAHRSLPFGSRVRVTNTANGRSVVVRINDRGPFARGRIIDLSRASARAIGMGGVTHVALERID</sequence>
<feature type="chain" id="PRO_5009990920" description="Endolytic peptidoglycan transglycosylase RlpA" evidence="3">
    <location>
        <begin position="36"/>
        <end position="124"/>
    </location>
</feature>
<dbReference type="GO" id="GO:0071555">
    <property type="term" value="P:cell wall organization"/>
    <property type="evidence" value="ECO:0007669"/>
    <property type="project" value="UniProtKB-KW"/>
</dbReference>
<evidence type="ECO:0000259" key="5">
    <source>
        <dbReference type="Pfam" id="PF03330"/>
    </source>
</evidence>
<dbReference type="KEGG" id="mno:Mnod_1475"/>
<dbReference type="InterPro" id="IPR034718">
    <property type="entry name" value="RlpA"/>
</dbReference>
<dbReference type="Proteomes" id="UP000008207">
    <property type="component" value="Chromosome"/>
</dbReference>
<dbReference type="PANTHER" id="PTHR34183:SF8">
    <property type="entry name" value="ENDOLYTIC PEPTIDOGLYCAN TRANSGLYCOSYLASE RLPA-RELATED"/>
    <property type="match status" value="1"/>
</dbReference>
<keyword evidence="6" id="KW-0449">Lipoprotein</keyword>
<gene>
    <name evidence="3" type="primary">rlpA</name>
    <name evidence="6" type="ordered locus">Mnod_1475</name>
</gene>
<feature type="domain" description="RlpA-like protein double-psi beta-barrel" evidence="5">
    <location>
        <begin position="36"/>
        <end position="114"/>
    </location>
</feature>
<dbReference type="AlphaFoldDB" id="B8INE1"/>
<dbReference type="EC" id="4.2.2.-" evidence="3"/>
<dbReference type="EMBL" id="CP001349">
    <property type="protein sequence ID" value="ACL56467.1"/>
    <property type="molecule type" value="Genomic_DNA"/>
</dbReference>
<proteinExistence type="inferred from homology"/>
<feature type="signal peptide" evidence="3">
    <location>
        <begin position="1"/>
        <end position="35"/>
    </location>
</feature>
<evidence type="ECO:0000313" key="6">
    <source>
        <dbReference type="EMBL" id="ACL56467.1"/>
    </source>
</evidence>